<name>A0A4D4IXB2_9PSEU</name>
<protein>
    <submittedName>
        <fullName evidence="5">Carbon-monoxide dehydrogenase medium subunit</fullName>
    </submittedName>
</protein>
<evidence type="ECO:0000256" key="3">
    <source>
        <dbReference type="ARBA" id="ARBA00023002"/>
    </source>
</evidence>
<evidence type="ECO:0000256" key="1">
    <source>
        <dbReference type="ARBA" id="ARBA00022630"/>
    </source>
</evidence>
<dbReference type="SMART" id="SM01092">
    <property type="entry name" value="CO_deh_flav_C"/>
    <property type="match status" value="1"/>
</dbReference>
<dbReference type="OrthoDB" id="9793944at2"/>
<comment type="caution">
    <text evidence="5">The sequence shown here is derived from an EMBL/GenBank/DDBJ whole genome shotgun (WGS) entry which is preliminary data.</text>
</comment>
<keyword evidence="1" id="KW-0285">Flavoprotein</keyword>
<dbReference type="Gene3D" id="3.30.43.10">
    <property type="entry name" value="Uridine Diphospho-n-acetylenolpyruvylglucosamine Reductase, domain 2"/>
    <property type="match status" value="1"/>
</dbReference>
<keyword evidence="6" id="KW-1185">Reference proteome</keyword>
<accession>A0A4D4IXB2</accession>
<dbReference type="InterPro" id="IPR036318">
    <property type="entry name" value="FAD-bd_PCMH-like_sf"/>
</dbReference>
<dbReference type="SUPFAM" id="SSF55447">
    <property type="entry name" value="CO dehydrogenase flavoprotein C-terminal domain-like"/>
    <property type="match status" value="1"/>
</dbReference>
<dbReference type="InterPro" id="IPR016169">
    <property type="entry name" value="FAD-bd_PCMH_sub2"/>
</dbReference>
<dbReference type="PANTHER" id="PTHR42659:SF2">
    <property type="entry name" value="XANTHINE DEHYDROGENASE SUBUNIT C-RELATED"/>
    <property type="match status" value="1"/>
</dbReference>
<dbReference type="Pfam" id="PF03450">
    <property type="entry name" value="CO_deh_flav_C"/>
    <property type="match status" value="1"/>
</dbReference>
<dbReference type="InterPro" id="IPR005107">
    <property type="entry name" value="CO_DH_flav_C"/>
</dbReference>
<evidence type="ECO:0000256" key="2">
    <source>
        <dbReference type="ARBA" id="ARBA00022827"/>
    </source>
</evidence>
<dbReference type="Gene3D" id="3.30.465.10">
    <property type="match status" value="1"/>
</dbReference>
<dbReference type="AlphaFoldDB" id="A0A4D4IXB2"/>
<organism evidence="5 6">
    <name type="scientific">Gandjariella thermophila</name>
    <dbReference type="NCBI Taxonomy" id="1931992"/>
    <lineage>
        <taxon>Bacteria</taxon>
        <taxon>Bacillati</taxon>
        <taxon>Actinomycetota</taxon>
        <taxon>Actinomycetes</taxon>
        <taxon>Pseudonocardiales</taxon>
        <taxon>Pseudonocardiaceae</taxon>
        <taxon>Gandjariella</taxon>
    </lineage>
</organism>
<dbReference type="GO" id="GO:0071949">
    <property type="term" value="F:FAD binding"/>
    <property type="evidence" value="ECO:0007669"/>
    <property type="project" value="InterPro"/>
</dbReference>
<proteinExistence type="predicted"/>
<keyword evidence="2" id="KW-0274">FAD</keyword>
<dbReference type="RefSeq" id="WP_137812185.1">
    <property type="nucleotide sequence ID" value="NZ_BJFL01000002.1"/>
</dbReference>
<reference evidence="6" key="1">
    <citation type="submission" date="2019-04" db="EMBL/GenBank/DDBJ databases">
        <title>Draft genome sequence of Pseudonocardiaceae bacterium SL3-2-4.</title>
        <authorList>
            <person name="Ningsih F."/>
            <person name="Yokota A."/>
            <person name="Sakai Y."/>
            <person name="Nanatani K."/>
            <person name="Yabe S."/>
            <person name="Oetari A."/>
            <person name="Sjamsuridzal W."/>
        </authorList>
    </citation>
    <scope>NUCLEOTIDE SEQUENCE [LARGE SCALE GENOMIC DNA]</scope>
    <source>
        <strain evidence="6">SL3-2-4</strain>
    </source>
</reference>
<evidence type="ECO:0000313" key="5">
    <source>
        <dbReference type="EMBL" id="GDY29005.1"/>
    </source>
</evidence>
<dbReference type="Pfam" id="PF00941">
    <property type="entry name" value="FAD_binding_5"/>
    <property type="match status" value="1"/>
</dbReference>
<evidence type="ECO:0000259" key="4">
    <source>
        <dbReference type="PROSITE" id="PS51387"/>
    </source>
</evidence>
<dbReference type="EMBL" id="BJFL01000002">
    <property type="protein sequence ID" value="GDY29005.1"/>
    <property type="molecule type" value="Genomic_DNA"/>
</dbReference>
<dbReference type="InterPro" id="IPR051312">
    <property type="entry name" value="Diverse_Substr_Oxidored"/>
</dbReference>
<dbReference type="InterPro" id="IPR002346">
    <property type="entry name" value="Mopterin_DH_FAD-bd"/>
</dbReference>
<dbReference type="PROSITE" id="PS51387">
    <property type="entry name" value="FAD_PCMH"/>
    <property type="match status" value="1"/>
</dbReference>
<evidence type="ECO:0000313" key="6">
    <source>
        <dbReference type="Proteomes" id="UP000298860"/>
    </source>
</evidence>
<feature type="domain" description="FAD-binding PCMH-type" evidence="4">
    <location>
        <begin position="1"/>
        <end position="177"/>
    </location>
</feature>
<dbReference type="SUPFAM" id="SSF56176">
    <property type="entry name" value="FAD-binding/transporter-associated domain-like"/>
    <property type="match status" value="1"/>
</dbReference>
<dbReference type="GO" id="GO:0016491">
    <property type="term" value="F:oxidoreductase activity"/>
    <property type="evidence" value="ECO:0007669"/>
    <property type="project" value="UniProtKB-KW"/>
</dbReference>
<dbReference type="PANTHER" id="PTHR42659">
    <property type="entry name" value="XANTHINE DEHYDROGENASE SUBUNIT C-RELATED"/>
    <property type="match status" value="1"/>
</dbReference>
<dbReference type="InterPro" id="IPR036683">
    <property type="entry name" value="CO_DH_flav_C_dom_sf"/>
</dbReference>
<dbReference type="FunFam" id="3.30.465.10:FF:000017">
    <property type="entry name" value="Xanthine dehydrogenase, FAD binding subunit"/>
    <property type="match status" value="1"/>
</dbReference>
<sequence>MIPVGFSYRRASTVDEAVGLLGEYGDEGKLLAGGHSLLPLMKLRLAAPEVLVDIAPLADLRYVRTDGDTVAIGALSRYHDLHHDEVLRQHAPLLAHVAGAIGDPQVRHRGTIGGSLAHADAAADLPAALLASDGVLVAQGPGGRREIPAGEFFLDPFTTALQPDELLVEIRVPGQDGVGWAFEKFTRRSIDWAIVGVAVLGQSVGLINMAGTPIRATRVEEALAGGANPAEAAELAAEGTSPPDEPHASAAYRQHLARVLTGRALERAAGRVPAGL</sequence>
<dbReference type="Gene3D" id="3.30.390.50">
    <property type="entry name" value="CO dehydrogenase flavoprotein, C-terminal domain"/>
    <property type="match status" value="1"/>
</dbReference>
<dbReference type="InterPro" id="IPR016167">
    <property type="entry name" value="FAD-bd_PCMH_sub1"/>
</dbReference>
<dbReference type="Proteomes" id="UP000298860">
    <property type="component" value="Unassembled WGS sequence"/>
</dbReference>
<dbReference type="InterPro" id="IPR016166">
    <property type="entry name" value="FAD-bd_PCMH"/>
</dbReference>
<keyword evidence="3" id="KW-0560">Oxidoreductase</keyword>
<gene>
    <name evidence="5" type="primary">cutM_1</name>
    <name evidence="5" type="ORF">GTS_06380</name>
</gene>